<protein>
    <recommendedName>
        <fullName evidence="8 9">Polyphosphate kinase</fullName>
        <ecNumber evidence="8 9">2.7.4.1</ecNumber>
    </recommendedName>
    <alternativeName>
        <fullName evidence="8">ATP-polyphosphate phosphotransferase</fullName>
    </alternativeName>
    <alternativeName>
        <fullName evidence="8">Polyphosphoric acid kinase</fullName>
    </alternativeName>
</protein>
<dbReference type="FunFam" id="3.30.870.10:FF:000001">
    <property type="entry name" value="Polyphosphate kinase"/>
    <property type="match status" value="1"/>
</dbReference>
<dbReference type="Gene3D" id="3.30.870.10">
    <property type="entry name" value="Endonuclease Chain A"/>
    <property type="match status" value="2"/>
</dbReference>
<keyword evidence="3 8" id="KW-0479">Metal-binding</keyword>
<evidence type="ECO:0000256" key="8">
    <source>
        <dbReference type="HAMAP-Rule" id="MF_00347"/>
    </source>
</evidence>
<dbReference type="GO" id="GO:0005524">
    <property type="term" value="F:ATP binding"/>
    <property type="evidence" value="ECO:0007669"/>
    <property type="project" value="UniProtKB-KW"/>
</dbReference>
<dbReference type="SUPFAM" id="SSF140356">
    <property type="entry name" value="PPK N-terminal domain-like"/>
    <property type="match status" value="1"/>
</dbReference>
<feature type="binding site" evidence="8">
    <location>
        <position position="511"/>
    </location>
    <ligand>
        <name>ATP</name>
        <dbReference type="ChEBI" id="CHEBI:30616"/>
    </ligand>
</feature>
<feature type="domain" description="Polyphosphate kinase C-terminal" evidence="13">
    <location>
        <begin position="375"/>
        <end position="538"/>
    </location>
</feature>
<keyword evidence="7 8" id="KW-0460">Magnesium</keyword>
<feature type="binding site" evidence="8">
    <location>
        <position position="635"/>
    </location>
    <ligand>
        <name>ATP</name>
        <dbReference type="ChEBI" id="CHEBI:30616"/>
    </ligand>
</feature>
<dbReference type="InterPro" id="IPR036832">
    <property type="entry name" value="PPK_N_dom_sf"/>
</dbReference>
<dbReference type="RefSeq" id="WP_231927546.1">
    <property type="nucleotide sequence ID" value="NZ_LT630450.1"/>
</dbReference>
<evidence type="ECO:0000313" key="15">
    <source>
        <dbReference type="Proteomes" id="UP000186323"/>
    </source>
</evidence>
<dbReference type="NCBIfam" id="TIGR03705">
    <property type="entry name" value="poly_P_kin"/>
    <property type="match status" value="1"/>
</dbReference>
<evidence type="ECO:0000259" key="11">
    <source>
        <dbReference type="Pfam" id="PF13089"/>
    </source>
</evidence>
<dbReference type="NCBIfam" id="NF003918">
    <property type="entry name" value="PRK05443.1-2"/>
    <property type="match status" value="1"/>
</dbReference>
<dbReference type="PIRSF" id="PIRSF015589">
    <property type="entry name" value="PP_kinase"/>
    <property type="match status" value="1"/>
</dbReference>
<proteinExistence type="inferred from homology"/>
<dbReference type="GO" id="GO:0046872">
    <property type="term" value="F:metal ion binding"/>
    <property type="evidence" value="ECO:0007669"/>
    <property type="project" value="UniProtKB-KW"/>
</dbReference>
<evidence type="ECO:0000256" key="9">
    <source>
        <dbReference type="RuleBase" id="RU003800"/>
    </source>
</evidence>
<dbReference type="InterPro" id="IPR003414">
    <property type="entry name" value="PP_kinase"/>
</dbReference>
<keyword evidence="4 8" id="KW-0547">Nucleotide-binding</keyword>
<comment type="cofactor">
    <cofactor evidence="8">
        <name>Mg(2+)</name>
        <dbReference type="ChEBI" id="CHEBI:18420"/>
    </cofactor>
</comment>
<name>A0A1K1LFH3_9BACT</name>
<evidence type="ECO:0000256" key="2">
    <source>
        <dbReference type="ARBA" id="ARBA00022679"/>
    </source>
</evidence>
<feature type="binding site" evidence="8">
    <location>
        <position position="81"/>
    </location>
    <ligand>
        <name>ATP</name>
        <dbReference type="ChEBI" id="CHEBI:30616"/>
    </ligand>
</feature>
<dbReference type="Pfam" id="PF17941">
    <property type="entry name" value="PP_kinase_C_1"/>
    <property type="match status" value="1"/>
</dbReference>
<feature type="binding site" evidence="8">
    <location>
        <position position="418"/>
    </location>
    <ligand>
        <name>Mg(2+)</name>
        <dbReference type="ChEBI" id="CHEBI:18420"/>
    </ligand>
</feature>
<evidence type="ECO:0000259" key="12">
    <source>
        <dbReference type="Pfam" id="PF13090"/>
    </source>
</evidence>
<keyword evidence="2 8" id="KW-0808">Transferase</keyword>
<dbReference type="Pfam" id="PF02503">
    <property type="entry name" value="PP_kinase"/>
    <property type="match status" value="1"/>
</dbReference>
<evidence type="ECO:0000256" key="5">
    <source>
        <dbReference type="ARBA" id="ARBA00022777"/>
    </source>
</evidence>
<dbReference type="SUPFAM" id="SSF143724">
    <property type="entry name" value="PHP14-like"/>
    <property type="match status" value="1"/>
</dbReference>
<feature type="binding site" evidence="8">
    <location>
        <position position="607"/>
    </location>
    <ligand>
        <name>ATP</name>
        <dbReference type="ChEBI" id="CHEBI:30616"/>
    </ligand>
</feature>
<accession>A0A1K1LFH3</accession>
<dbReference type="GO" id="GO:0008976">
    <property type="term" value="F:polyphosphate kinase activity"/>
    <property type="evidence" value="ECO:0007669"/>
    <property type="project" value="UniProtKB-UniRule"/>
</dbReference>
<dbReference type="PANTHER" id="PTHR30218">
    <property type="entry name" value="POLYPHOSPHATE KINASE"/>
    <property type="match status" value="1"/>
</dbReference>
<dbReference type="NCBIfam" id="NF003917">
    <property type="entry name" value="PRK05443.1-1"/>
    <property type="match status" value="1"/>
</dbReference>
<dbReference type="Pfam" id="PF13090">
    <property type="entry name" value="PP_kinase_C"/>
    <property type="match status" value="1"/>
</dbReference>
<dbReference type="InterPro" id="IPR024953">
    <property type="entry name" value="PP_kinase_middle"/>
</dbReference>
<sequence length="732" mass="84380">MQQYSGNSYAHKESGMTSQIVLKYPEQPCSPEDMQDLSCPNLFLNREINWLDFNAKVLDEALSPQQPLLEQLKFLAIFYNNLDEFFMVRVANILRQYRNGAANGSADRITPAKQLAEIRRRTLLLTSRAQSHWLKSLAPQLLERGVRIVRYTDLSEKQRRFLDGYFRNEIYPVLTPQAIDPGHPFPTISTTCLNFIIQLRNRDRETRFVRLKCPNNLSRFIFIPRNKEAKTYASLGFDPNVRGDDILLLEDLMAQYLELLFPGHTVVSSALFRITRNTDLEIEEDEADDLLEAVRDLVEQRRFGDVVRLEIAHKASRELVDFLARRLRLQPFQIYRIKGPMGFSEFMTLYNVDRPQLKTPGIQGHISRLFQEGDMFGHLRKRDVVLFHPYDSFKAVLDFIRRSSEDPNVLAIKQTLYRAGNDSPIVRALIEARRRGKQVVAVVELKARFDEERNITWAEELEKEGVNVVYGFIGLKVHAKLCLVVRREAGHITRYVHIGTGNYNASTAKIYTDMGLITSNEDICADVTDLFNVMTGYADRDLYRKLLVSPQAMRGPLMEMIRREIELHKRYGNGEIIFKCNQLVDAGIIRALYRASMAGVRVRLQVRGICCLRPGLPGISENITVTSIVGRFLEHSRIYWFHANGDDIMYIGSADLMPRNLDHRIEVLAPILDPELRRKIREDILEVHLADNVQTWQLQADATYTRLKPASKETAVNAQERMIAQHITRDDI</sequence>
<dbReference type="NCBIfam" id="NF003921">
    <property type="entry name" value="PRK05443.2-2"/>
    <property type="match status" value="1"/>
</dbReference>
<feature type="binding site" evidence="8">
    <location>
        <position position="448"/>
    </location>
    <ligand>
        <name>Mg(2+)</name>
        <dbReference type="ChEBI" id="CHEBI:18420"/>
    </ligand>
</feature>
<keyword evidence="5 8" id="KW-0418">Kinase</keyword>
<evidence type="ECO:0000256" key="3">
    <source>
        <dbReference type="ARBA" id="ARBA00022723"/>
    </source>
</evidence>
<keyword evidence="6 8" id="KW-0067">ATP-binding</keyword>
<comment type="PTM">
    <text evidence="8 9">An intermediate of this reaction is the autophosphorylated ppk in which a phosphate is covalently linked to a histidine residue through a N-P bond.</text>
</comment>
<gene>
    <name evidence="8" type="primary">ppk</name>
    <name evidence="14" type="ORF">DESPIGER_1628</name>
</gene>
<dbReference type="CDD" id="cd09168">
    <property type="entry name" value="PLDc_PaPPK1_C2_like"/>
    <property type="match status" value="1"/>
</dbReference>
<evidence type="ECO:0000259" key="10">
    <source>
        <dbReference type="Pfam" id="PF02503"/>
    </source>
</evidence>
<dbReference type="Pfam" id="PF13089">
    <property type="entry name" value="PP_kinase_N"/>
    <property type="match status" value="1"/>
</dbReference>
<dbReference type="KEGG" id="dpg:DESPIGER_1628"/>
<comment type="function">
    <text evidence="8 9">Catalyzes the reversible transfer of the terminal phosphate of ATP to form a long-chain polyphosphate (polyP).</text>
</comment>
<dbReference type="EC" id="2.7.4.1" evidence="8 9"/>
<evidence type="ECO:0000256" key="4">
    <source>
        <dbReference type="ARBA" id="ARBA00022741"/>
    </source>
</evidence>
<feature type="domain" description="Polyphosphate kinase N-terminal" evidence="11">
    <location>
        <begin position="43"/>
        <end position="149"/>
    </location>
</feature>
<comment type="similarity">
    <text evidence="8 9">Belongs to the polyphosphate kinase 1 (PPK1) family.</text>
</comment>
<evidence type="ECO:0000259" key="13">
    <source>
        <dbReference type="Pfam" id="PF17941"/>
    </source>
</evidence>
<dbReference type="InterPro" id="IPR025200">
    <property type="entry name" value="PPK_C_dom2"/>
</dbReference>
<reference evidence="15" key="1">
    <citation type="submission" date="2016-10" db="EMBL/GenBank/DDBJ databases">
        <authorList>
            <person name="Wegmann U."/>
        </authorList>
    </citation>
    <scope>NUCLEOTIDE SEQUENCE [LARGE SCALE GENOMIC DNA]</scope>
</reference>
<organism evidence="14 15">
    <name type="scientific">Desulfovibrio piger</name>
    <dbReference type="NCBI Taxonomy" id="901"/>
    <lineage>
        <taxon>Bacteria</taxon>
        <taxon>Pseudomonadati</taxon>
        <taxon>Thermodesulfobacteriota</taxon>
        <taxon>Desulfovibrionia</taxon>
        <taxon>Desulfovibrionales</taxon>
        <taxon>Desulfovibrionaceae</taxon>
        <taxon>Desulfovibrio</taxon>
    </lineage>
</organism>
<dbReference type="SUPFAM" id="SSF56024">
    <property type="entry name" value="Phospholipase D/nuclease"/>
    <property type="match status" value="2"/>
</dbReference>
<dbReference type="InterPro" id="IPR036830">
    <property type="entry name" value="PP_kinase_middle_dom_sf"/>
</dbReference>
<dbReference type="AlphaFoldDB" id="A0A1K1LFH3"/>
<dbReference type="GO" id="GO:0009358">
    <property type="term" value="C:polyphosphate kinase complex"/>
    <property type="evidence" value="ECO:0007669"/>
    <property type="project" value="InterPro"/>
</dbReference>
<keyword evidence="15" id="KW-1185">Reference proteome</keyword>
<feature type="active site" description="Phosphohistidine intermediate" evidence="8">
    <location>
        <position position="478"/>
    </location>
</feature>
<dbReference type="CDD" id="cd09165">
    <property type="entry name" value="PLDc_PaPPK1_C1_like"/>
    <property type="match status" value="1"/>
</dbReference>
<feature type="domain" description="Polyphosphate kinase C-terminal" evidence="12">
    <location>
        <begin position="546"/>
        <end position="719"/>
    </location>
</feature>
<evidence type="ECO:0000256" key="6">
    <source>
        <dbReference type="ARBA" id="ARBA00022840"/>
    </source>
</evidence>
<evidence type="ECO:0000256" key="1">
    <source>
        <dbReference type="ARBA" id="ARBA00022553"/>
    </source>
</evidence>
<evidence type="ECO:0000313" key="14">
    <source>
        <dbReference type="EMBL" id="SFV73465.1"/>
    </source>
</evidence>
<dbReference type="Proteomes" id="UP000186323">
    <property type="component" value="Chromosome I"/>
</dbReference>
<dbReference type="PANTHER" id="PTHR30218:SF0">
    <property type="entry name" value="POLYPHOSPHATE KINASE"/>
    <property type="match status" value="1"/>
</dbReference>
<dbReference type="GO" id="GO:0006799">
    <property type="term" value="P:polyphosphate biosynthetic process"/>
    <property type="evidence" value="ECO:0007669"/>
    <property type="project" value="UniProtKB-UniRule"/>
</dbReference>
<dbReference type="InterPro" id="IPR041108">
    <property type="entry name" value="PP_kinase_C_1"/>
</dbReference>
<dbReference type="EMBL" id="LT630450">
    <property type="protein sequence ID" value="SFV73465.1"/>
    <property type="molecule type" value="Genomic_DNA"/>
</dbReference>
<dbReference type="InterPro" id="IPR025198">
    <property type="entry name" value="PPK_N_dom"/>
</dbReference>
<evidence type="ECO:0000256" key="7">
    <source>
        <dbReference type="ARBA" id="ARBA00022842"/>
    </source>
</evidence>
<comment type="catalytic activity">
    <reaction evidence="8 9">
        <text>[phosphate](n) + ATP = [phosphate](n+1) + ADP</text>
        <dbReference type="Rhea" id="RHEA:19573"/>
        <dbReference type="Rhea" id="RHEA-COMP:9859"/>
        <dbReference type="Rhea" id="RHEA-COMP:14280"/>
        <dbReference type="ChEBI" id="CHEBI:16838"/>
        <dbReference type="ChEBI" id="CHEBI:30616"/>
        <dbReference type="ChEBI" id="CHEBI:456216"/>
        <dbReference type="EC" id="2.7.4.1"/>
    </reaction>
</comment>
<dbReference type="HAMAP" id="MF_00347">
    <property type="entry name" value="Polyphosphate_kinase"/>
    <property type="match status" value="1"/>
</dbReference>
<dbReference type="Gene3D" id="1.20.58.310">
    <property type="entry name" value="Polyphosphate kinase N-terminal domain"/>
    <property type="match status" value="1"/>
</dbReference>
<dbReference type="Gene3D" id="3.30.1840.10">
    <property type="entry name" value="Polyphosphate kinase middle domain"/>
    <property type="match status" value="1"/>
</dbReference>
<keyword evidence="1 8" id="KW-0597">Phosphoprotein</keyword>
<feature type="domain" description="Polyphosphate kinase middle" evidence="10">
    <location>
        <begin position="157"/>
        <end position="349"/>
    </location>
</feature>